<dbReference type="OrthoDB" id="7277275at2"/>
<evidence type="ECO:0000313" key="5">
    <source>
        <dbReference type="Proteomes" id="UP000198939"/>
    </source>
</evidence>
<accession>A0A1H8PR81</accession>
<sequence>MTHETPQFERRQQEDGDPAQAFDALRLTVETLVRELGSEMTIIRKGVETAFEEFERFQQPADYGPDLGRIVQQLGIVAERLDTIEKSPALRNGVDHHARVLESVADRVLANAGRMLDARGGDLEHISAELGHYIRSVRDRRSQNWRILGAGAAGLLLGSLVVLFAPRMLPGPVDVSLAAIIMNADRWNGGISLMRSGSPEDWSNLVAASNLVRANQEALAVCAETAARAMKDQSCAINVSAPAQHRSASHLGARD</sequence>
<dbReference type="AlphaFoldDB" id="A0A1H8PR81"/>
<reference evidence="4" key="2">
    <citation type="submission" date="2016-10" db="EMBL/GenBank/DDBJ databases">
        <authorList>
            <person name="Wibberg D."/>
        </authorList>
    </citation>
    <scope>NUCLEOTIDE SEQUENCE [LARGE SCALE GENOMIC DNA]</scope>
</reference>
<dbReference type="STRING" id="501024.RTCCBAU85039_3504"/>
<dbReference type="Proteomes" id="UP000198939">
    <property type="component" value="Unassembled WGS sequence"/>
</dbReference>
<proteinExistence type="predicted"/>
<reference evidence="2" key="3">
    <citation type="submission" date="2016-10" db="EMBL/GenBank/DDBJ databases">
        <authorList>
            <person name="de Groot N.N."/>
        </authorList>
    </citation>
    <scope>NUCLEOTIDE SEQUENCE [LARGE SCALE GENOMIC DNA]</scope>
    <source>
        <strain evidence="2">CCBAU85039</strain>
    </source>
</reference>
<dbReference type="EMBL" id="FNXB01000017">
    <property type="protein sequence ID" value="SEH98592.1"/>
    <property type="molecule type" value="Genomic_DNA"/>
</dbReference>
<dbReference type="RefSeq" id="WP_072377158.1">
    <property type="nucleotide sequence ID" value="NZ_FNXB01000017.1"/>
</dbReference>
<feature type="transmembrane region" description="Helical" evidence="1">
    <location>
        <begin position="145"/>
        <end position="165"/>
    </location>
</feature>
<keyword evidence="1" id="KW-0812">Transmembrane</keyword>
<keyword evidence="5" id="KW-1185">Reference proteome</keyword>
<name>A0A1H8PR81_9HYPH</name>
<evidence type="ECO:0000313" key="3">
    <source>
        <dbReference type="EMBL" id="SEO44043.1"/>
    </source>
</evidence>
<evidence type="ECO:0000313" key="2">
    <source>
        <dbReference type="EMBL" id="SEH98592.1"/>
    </source>
</evidence>
<organism evidence="2 4">
    <name type="scientific">Rhizobium tibeticum</name>
    <dbReference type="NCBI Taxonomy" id="501024"/>
    <lineage>
        <taxon>Bacteria</taxon>
        <taxon>Pseudomonadati</taxon>
        <taxon>Pseudomonadota</taxon>
        <taxon>Alphaproteobacteria</taxon>
        <taxon>Hyphomicrobiales</taxon>
        <taxon>Rhizobiaceae</taxon>
        <taxon>Rhizobium/Agrobacterium group</taxon>
        <taxon>Rhizobium</taxon>
    </lineage>
</organism>
<gene>
    <name evidence="2" type="ORF">RTCCBAU85039_3504</name>
    <name evidence="3" type="ORF">SAMN05216228_101765</name>
</gene>
<evidence type="ECO:0000313" key="4">
    <source>
        <dbReference type="Proteomes" id="UP000183063"/>
    </source>
</evidence>
<dbReference type="Proteomes" id="UP000183063">
    <property type="component" value="Unassembled WGS sequence"/>
</dbReference>
<dbReference type="Pfam" id="PF19613">
    <property type="entry name" value="DUF6118"/>
    <property type="match status" value="1"/>
</dbReference>
<protein>
    <submittedName>
        <fullName evidence="2">Uncharacterized protein</fullName>
    </submittedName>
</protein>
<dbReference type="EMBL" id="FOCV01000017">
    <property type="protein sequence ID" value="SEO44043.1"/>
    <property type="molecule type" value="Genomic_DNA"/>
</dbReference>
<evidence type="ECO:0000256" key="1">
    <source>
        <dbReference type="SAM" id="Phobius"/>
    </source>
</evidence>
<reference evidence="3 5" key="1">
    <citation type="submission" date="2016-10" db="EMBL/GenBank/DDBJ databases">
        <authorList>
            <person name="Varghese N."/>
            <person name="Submissions S."/>
        </authorList>
    </citation>
    <scope>NUCLEOTIDE SEQUENCE [LARGE SCALE GENOMIC DNA]</scope>
    <source>
        <strain evidence="3 5">CGMCC 1.7071</strain>
    </source>
</reference>
<keyword evidence="1" id="KW-1133">Transmembrane helix</keyword>
<dbReference type="InterPro" id="IPR046121">
    <property type="entry name" value="DUF6118"/>
</dbReference>
<keyword evidence="1" id="KW-0472">Membrane</keyword>